<dbReference type="PANTHER" id="PTHR42754:SF1">
    <property type="entry name" value="LIPOPROTEIN"/>
    <property type="match status" value="1"/>
</dbReference>
<sequence length="422" mass="46725">MAQSPQVQWARIYGGDGDDYTRAVLEFPDKGFIAIGSTNSSGSGGYDVYVFKVDSSGYPLWSKAYGGTGDDYGYSFCATSNKYLIVGSTDSYGHGMRDIFLIKIDENGDSIWTKTYGDSLDEIGYSIVSTGDGGFLICGTTNSSSAGGYDVLVMKLDSLGNEEWTGLYGVNLDESGFCVKQTADSGYVVCGTAYVNLLGYEWCLLRYNRRGNLVWDTFQGSLNDDYAYSIEEIGEKDYVIAGNFSYELYVVRADTGGLNIWMLMQGGAGTDCAYSIKQTSDNGYIIAGITNSYGPGDNNAYLIKTYPDQVGILESMINTQSGIYFNAFPSPFSDRLGIRYMIHNAGYRIQDTRYRVPDINLRIFDASGRMVRDFSRLTVNGERSTIIWDGTDDSGHRLPSWVYFVYFEADGYKKVEKVILLK</sequence>
<protein>
    <recommendedName>
        <fullName evidence="2">FlgD Ig-like domain-containing protein</fullName>
    </recommendedName>
</protein>
<dbReference type="AlphaFoldDB" id="A0A7V0Z7Q9"/>
<dbReference type="Gene3D" id="2.60.40.4070">
    <property type="match status" value="1"/>
</dbReference>
<evidence type="ECO:0008006" key="2">
    <source>
        <dbReference type="Google" id="ProtNLM"/>
    </source>
</evidence>
<name>A0A7V0Z7Q9_UNCW3</name>
<proteinExistence type="predicted"/>
<evidence type="ECO:0000313" key="1">
    <source>
        <dbReference type="EMBL" id="HDY60128.1"/>
    </source>
</evidence>
<comment type="caution">
    <text evidence="1">The sequence shown here is derived from an EMBL/GenBank/DDBJ whole genome shotgun (WGS) entry which is preliminary data.</text>
</comment>
<dbReference type="SUPFAM" id="SSF69304">
    <property type="entry name" value="Tricorn protease N-terminal domain"/>
    <property type="match status" value="1"/>
</dbReference>
<organism evidence="1">
    <name type="scientific">candidate division WOR-3 bacterium</name>
    <dbReference type="NCBI Taxonomy" id="2052148"/>
    <lineage>
        <taxon>Bacteria</taxon>
        <taxon>Bacteria division WOR-3</taxon>
    </lineage>
</organism>
<reference evidence="1" key="1">
    <citation type="journal article" date="2020" name="mSystems">
        <title>Genome- and Community-Level Interaction Insights into Carbon Utilization and Element Cycling Functions of Hydrothermarchaeota in Hydrothermal Sediment.</title>
        <authorList>
            <person name="Zhou Z."/>
            <person name="Liu Y."/>
            <person name="Xu W."/>
            <person name="Pan J."/>
            <person name="Luo Z.H."/>
            <person name="Li M."/>
        </authorList>
    </citation>
    <scope>NUCLEOTIDE SEQUENCE [LARGE SCALE GENOMIC DNA]</scope>
    <source>
        <strain evidence="1">SpSt-258</strain>
    </source>
</reference>
<dbReference type="PANTHER" id="PTHR42754">
    <property type="entry name" value="ENDOGLUCANASE"/>
    <property type="match status" value="1"/>
</dbReference>
<gene>
    <name evidence="1" type="ORF">ENP86_11385</name>
</gene>
<accession>A0A7V0Z7Q9</accession>
<dbReference type="EMBL" id="DSKY01000022">
    <property type="protein sequence ID" value="HDY60128.1"/>
    <property type="molecule type" value="Genomic_DNA"/>
</dbReference>